<dbReference type="SUPFAM" id="SSF52540">
    <property type="entry name" value="P-loop containing nucleoside triphosphate hydrolases"/>
    <property type="match status" value="1"/>
</dbReference>
<name>A0A9N7MPI7_STRHE</name>
<evidence type="ECO:0000313" key="4">
    <source>
        <dbReference type="Proteomes" id="UP001153555"/>
    </source>
</evidence>
<feature type="domain" description="DNA helicase Pif1-like DEAD-box helicase" evidence="2">
    <location>
        <begin position="112"/>
        <end position="263"/>
    </location>
</feature>
<dbReference type="GO" id="GO:0006281">
    <property type="term" value="P:DNA repair"/>
    <property type="evidence" value="ECO:0007669"/>
    <property type="project" value="UniProtKB-KW"/>
</dbReference>
<protein>
    <recommendedName>
        <fullName evidence="1">ATP-dependent DNA helicase</fullName>
        <ecNumber evidence="1">5.6.2.3</ecNumber>
    </recommendedName>
</protein>
<reference evidence="3" key="1">
    <citation type="submission" date="2019-12" db="EMBL/GenBank/DDBJ databases">
        <authorList>
            <person name="Scholes J."/>
        </authorList>
    </citation>
    <scope>NUCLEOTIDE SEQUENCE</scope>
</reference>
<dbReference type="GO" id="GO:0016787">
    <property type="term" value="F:hydrolase activity"/>
    <property type="evidence" value="ECO:0007669"/>
    <property type="project" value="UniProtKB-KW"/>
</dbReference>
<dbReference type="Pfam" id="PF05970">
    <property type="entry name" value="PIF1"/>
    <property type="match status" value="1"/>
</dbReference>
<dbReference type="Gene3D" id="3.40.50.300">
    <property type="entry name" value="P-loop containing nucleotide triphosphate hydrolases"/>
    <property type="match status" value="1"/>
</dbReference>
<comment type="catalytic activity">
    <reaction evidence="1">
        <text>ATP + H2O = ADP + phosphate + H(+)</text>
        <dbReference type="Rhea" id="RHEA:13065"/>
        <dbReference type="ChEBI" id="CHEBI:15377"/>
        <dbReference type="ChEBI" id="CHEBI:15378"/>
        <dbReference type="ChEBI" id="CHEBI:30616"/>
        <dbReference type="ChEBI" id="CHEBI:43474"/>
        <dbReference type="ChEBI" id="CHEBI:456216"/>
        <dbReference type="EC" id="5.6.2.3"/>
    </reaction>
</comment>
<keyword evidence="1" id="KW-0233">DNA recombination</keyword>
<keyword evidence="1" id="KW-0378">Hydrolase</keyword>
<dbReference type="Proteomes" id="UP001153555">
    <property type="component" value="Unassembled WGS sequence"/>
</dbReference>
<dbReference type="OrthoDB" id="1931557at2759"/>
<keyword evidence="1" id="KW-0067">ATP-binding</keyword>
<evidence type="ECO:0000313" key="3">
    <source>
        <dbReference type="EMBL" id="CAA0811005.1"/>
    </source>
</evidence>
<proteinExistence type="inferred from homology"/>
<dbReference type="AlphaFoldDB" id="A0A9N7MPI7"/>
<keyword evidence="4" id="KW-1185">Reference proteome</keyword>
<dbReference type="PANTHER" id="PTHR10492">
    <property type="match status" value="1"/>
</dbReference>
<organism evidence="3 4">
    <name type="scientific">Striga hermonthica</name>
    <name type="common">Purple witchweed</name>
    <name type="synonym">Buchnera hermonthica</name>
    <dbReference type="NCBI Taxonomy" id="68872"/>
    <lineage>
        <taxon>Eukaryota</taxon>
        <taxon>Viridiplantae</taxon>
        <taxon>Streptophyta</taxon>
        <taxon>Embryophyta</taxon>
        <taxon>Tracheophyta</taxon>
        <taxon>Spermatophyta</taxon>
        <taxon>Magnoliopsida</taxon>
        <taxon>eudicotyledons</taxon>
        <taxon>Gunneridae</taxon>
        <taxon>Pentapetalae</taxon>
        <taxon>asterids</taxon>
        <taxon>lamiids</taxon>
        <taxon>Lamiales</taxon>
        <taxon>Orobanchaceae</taxon>
        <taxon>Buchnereae</taxon>
        <taxon>Striga</taxon>
    </lineage>
</organism>
<comment type="similarity">
    <text evidence="1">Belongs to the helicase family.</text>
</comment>
<keyword evidence="1" id="KW-0347">Helicase</keyword>
<gene>
    <name evidence="3" type="ORF">SHERM_00031</name>
</gene>
<sequence length="263" mass="29163">MFASLLISGSLSRPDDVWQQCWILLSDDILYRQRQLFNNDDLRLGEDAIKNLTLAEIETLMRIRGSSLREYSCMPYPNSESMHNTSNRLILDELNYDRKALAMEHETLLGRMTGEQKGVYSRIMFAVDSGAGGVFFVCGYGGTGKTYLWRTLSAALRSKGKIVLNVASSGIASLLLPGGRTAHSRFRIPISIHENSSCDINQASPLAELIMRCSLIIWDEASMMHKHCFEAVQTSLQGVMGVVDPSNKSKPFGGKPIVFGGDF</sequence>
<dbReference type="GO" id="GO:0000723">
    <property type="term" value="P:telomere maintenance"/>
    <property type="evidence" value="ECO:0007669"/>
    <property type="project" value="InterPro"/>
</dbReference>
<keyword evidence="1" id="KW-0234">DNA repair</keyword>
<keyword evidence="1" id="KW-0547">Nucleotide-binding</keyword>
<evidence type="ECO:0000256" key="1">
    <source>
        <dbReference type="RuleBase" id="RU363044"/>
    </source>
</evidence>
<comment type="caution">
    <text evidence="3">The sequence shown here is derived from an EMBL/GenBank/DDBJ whole genome shotgun (WGS) entry which is preliminary data.</text>
</comment>
<dbReference type="InterPro" id="IPR010285">
    <property type="entry name" value="DNA_helicase_pif1-like_DEAD"/>
</dbReference>
<dbReference type="GO" id="GO:0006310">
    <property type="term" value="P:DNA recombination"/>
    <property type="evidence" value="ECO:0007669"/>
    <property type="project" value="UniProtKB-KW"/>
</dbReference>
<dbReference type="GO" id="GO:0005524">
    <property type="term" value="F:ATP binding"/>
    <property type="evidence" value="ECO:0007669"/>
    <property type="project" value="UniProtKB-KW"/>
</dbReference>
<comment type="cofactor">
    <cofactor evidence="1">
        <name>Mg(2+)</name>
        <dbReference type="ChEBI" id="CHEBI:18420"/>
    </cofactor>
</comment>
<accession>A0A9N7MPI7</accession>
<dbReference type="InterPro" id="IPR027417">
    <property type="entry name" value="P-loop_NTPase"/>
</dbReference>
<dbReference type="GO" id="GO:0043139">
    <property type="term" value="F:5'-3' DNA helicase activity"/>
    <property type="evidence" value="ECO:0007669"/>
    <property type="project" value="UniProtKB-EC"/>
</dbReference>
<evidence type="ECO:0000259" key="2">
    <source>
        <dbReference type="Pfam" id="PF05970"/>
    </source>
</evidence>
<keyword evidence="1" id="KW-0227">DNA damage</keyword>
<dbReference type="EC" id="5.6.2.3" evidence="1"/>
<dbReference type="PANTHER" id="PTHR10492:SF74">
    <property type="entry name" value="ATP-DEPENDENT DNA HELICASE"/>
    <property type="match status" value="1"/>
</dbReference>
<dbReference type="EMBL" id="CACSLK010007779">
    <property type="protein sequence ID" value="CAA0811005.1"/>
    <property type="molecule type" value="Genomic_DNA"/>
</dbReference>